<dbReference type="InterPro" id="IPR005269">
    <property type="entry name" value="LOG"/>
</dbReference>
<evidence type="ECO:0000313" key="3">
    <source>
        <dbReference type="EMBL" id="EEO39419.1"/>
    </source>
</evidence>
<dbReference type="GeneID" id="79798788"/>
<reference evidence="3 4" key="1">
    <citation type="submission" date="2011-10" db="EMBL/GenBank/DDBJ databases">
        <title>The Genome Sequence of Fusobacterium sp. 4_1_13.</title>
        <authorList>
            <consortium name="The Broad Institute Genome Sequencing Platform"/>
            <person name="Earl A."/>
            <person name="Ward D."/>
            <person name="Feldgarden M."/>
            <person name="Gevers D."/>
            <person name="Strauss J."/>
            <person name="Ambrose C."/>
            <person name="Allen-Vercoe E."/>
            <person name="Young S.K."/>
            <person name="Zeng Q."/>
            <person name="Gargeya S."/>
            <person name="Fitzgerald M."/>
            <person name="Haas B."/>
            <person name="Abouelleil A."/>
            <person name="Alvarado L."/>
            <person name="Arachchi H.M."/>
            <person name="Berlin A."/>
            <person name="Brown A."/>
            <person name="Chapman S.B."/>
            <person name="Chen Z."/>
            <person name="Dunbar C."/>
            <person name="Freedman E."/>
            <person name="Gearin G."/>
            <person name="Goldberg J."/>
            <person name="Griggs A."/>
            <person name="Gujja S."/>
            <person name="Heiman D."/>
            <person name="Howarth C."/>
            <person name="Larson L."/>
            <person name="Lui A."/>
            <person name="MacDonald P.J."/>
            <person name="Montmayeur A."/>
            <person name="Murphy C."/>
            <person name="Neiman D."/>
            <person name="Pearson M."/>
            <person name="Priest M."/>
            <person name="Roberts A."/>
            <person name="Saif S."/>
            <person name="Shea T."/>
            <person name="Shenoy N."/>
            <person name="Sisk P."/>
            <person name="Stolte C."/>
            <person name="Sykes S."/>
            <person name="Wortman J."/>
            <person name="Nusbaum C."/>
            <person name="Birren B."/>
        </authorList>
    </citation>
    <scope>NUCLEOTIDE SEQUENCE [LARGE SCALE GENOMIC DNA]</scope>
    <source>
        <strain evidence="3 4">4_1_13</strain>
    </source>
</reference>
<dbReference type="PANTHER" id="PTHR31223:SF70">
    <property type="entry name" value="LOG FAMILY PROTEIN YJL055W"/>
    <property type="match status" value="1"/>
</dbReference>
<keyword evidence="2" id="KW-0378">Hydrolase</keyword>
<dbReference type="AlphaFoldDB" id="A0A0M1VS82"/>
<dbReference type="InterPro" id="IPR031100">
    <property type="entry name" value="LOG_fam"/>
</dbReference>
<evidence type="ECO:0000313" key="4">
    <source>
        <dbReference type="Proteomes" id="UP000004925"/>
    </source>
</evidence>
<organism evidence="3 4">
    <name type="scientific">Fusobacterium vincentii 4_1_13</name>
    <dbReference type="NCBI Taxonomy" id="469606"/>
    <lineage>
        <taxon>Bacteria</taxon>
        <taxon>Fusobacteriati</taxon>
        <taxon>Fusobacteriota</taxon>
        <taxon>Fusobacteriia</taxon>
        <taxon>Fusobacteriales</taxon>
        <taxon>Fusobacteriaceae</taxon>
        <taxon>Fusobacterium</taxon>
    </lineage>
</organism>
<dbReference type="EC" id="3.2.2.n1" evidence="2"/>
<name>A0A0M1VS82_FUSVC</name>
<dbReference type="GO" id="GO:0016799">
    <property type="term" value="F:hydrolase activity, hydrolyzing N-glycosyl compounds"/>
    <property type="evidence" value="ECO:0007669"/>
    <property type="project" value="TreeGrafter"/>
</dbReference>
<dbReference type="GO" id="GO:0005829">
    <property type="term" value="C:cytosol"/>
    <property type="evidence" value="ECO:0007669"/>
    <property type="project" value="TreeGrafter"/>
</dbReference>
<dbReference type="EMBL" id="ACDE02000013">
    <property type="protein sequence ID" value="EEO39419.1"/>
    <property type="molecule type" value="Genomic_DNA"/>
</dbReference>
<dbReference type="Gene3D" id="3.40.50.450">
    <property type="match status" value="1"/>
</dbReference>
<dbReference type="HOGENOM" id="CLU_058336_4_2_0"/>
<dbReference type="RefSeq" id="WP_005912923.1">
    <property type="nucleotide sequence ID" value="NZ_KQ235735.1"/>
</dbReference>
<comment type="caution">
    <text evidence="3">The sequence shown here is derived from an EMBL/GenBank/DDBJ whole genome shotgun (WGS) entry which is preliminary data.</text>
</comment>
<evidence type="ECO:0000256" key="2">
    <source>
        <dbReference type="RuleBase" id="RU363015"/>
    </source>
</evidence>
<comment type="similarity">
    <text evidence="1 2">Belongs to the LOG family.</text>
</comment>
<gene>
    <name evidence="3" type="ORF">FSCG_00132</name>
</gene>
<sequence length="192" mass="21777">MRKKNVTVYCGASFGNDERYQEVTKKLGEWIGKSNYNLVYGGGKSGLMGLIADSVLENGGKVTGIITHFLSEREVAHEGITKLIKVDTMSERKKKMADLADIFIALPGGPGTLEEITEVVSWAVLALHPCPCIFFNFDNYYNHIKDFYDLMVEKGYMKKEARDKILFTDSFEKIEKFIAEYKPPKAREYHGE</sequence>
<dbReference type="NCBIfam" id="TIGR00730">
    <property type="entry name" value="Rossman fold protein, TIGR00730 family"/>
    <property type="match status" value="1"/>
</dbReference>
<dbReference type="PANTHER" id="PTHR31223">
    <property type="entry name" value="LOG FAMILY PROTEIN YJL055W"/>
    <property type="match status" value="1"/>
</dbReference>
<protein>
    <recommendedName>
        <fullName evidence="2">Cytokinin riboside 5'-monophosphate phosphoribohydrolase</fullName>
        <ecNumber evidence="2">3.2.2.n1</ecNumber>
    </recommendedName>
</protein>
<dbReference type="eggNOG" id="COG1611">
    <property type="taxonomic scope" value="Bacteria"/>
</dbReference>
<keyword evidence="2" id="KW-0203">Cytokinin biosynthesis</keyword>
<dbReference type="GO" id="GO:0009691">
    <property type="term" value="P:cytokinin biosynthetic process"/>
    <property type="evidence" value="ECO:0007669"/>
    <property type="project" value="UniProtKB-UniRule"/>
</dbReference>
<dbReference type="Pfam" id="PF03641">
    <property type="entry name" value="Lysine_decarbox"/>
    <property type="match status" value="1"/>
</dbReference>
<evidence type="ECO:0000256" key="1">
    <source>
        <dbReference type="ARBA" id="ARBA00006763"/>
    </source>
</evidence>
<dbReference type="Proteomes" id="UP000004925">
    <property type="component" value="Unassembled WGS sequence"/>
</dbReference>
<proteinExistence type="inferred from homology"/>
<accession>A0A0M1VS82</accession>
<dbReference type="SUPFAM" id="SSF102405">
    <property type="entry name" value="MCP/YpsA-like"/>
    <property type="match status" value="1"/>
</dbReference>